<feature type="coiled-coil region" evidence="1">
    <location>
        <begin position="228"/>
        <end position="262"/>
    </location>
</feature>
<name>A0ABU3PU95_9ACTN</name>
<evidence type="ECO:0000313" key="2">
    <source>
        <dbReference type="EMBL" id="MDT9592491.1"/>
    </source>
</evidence>
<dbReference type="InterPro" id="IPR008492">
    <property type="entry name" value="Rv2714-like"/>
</dbReference>
<proteinExistence type="predicted"/>
<reference evidence="2 3" key="1">
    <citation type="submission" date="2023-08" db="EMBL/GenBank/DDBJ databases">
        <title>Nocardioides seae sp. nov., a bacterium isolated from a soil.</title>
        <authorList>
            <person name="Wang X."/>
        </authorList>
    </citation>
    <scope>NUCLEOTIDE SEQUENCE [LARGE SCALE GENOMIC DNA]</scope>
    <source>
        <strain evidence="2 3">YZH12</strain>
    </source>
</reference>
<dbReference type="Pfam" id="PF09754">
    <property type="entry name" value="PAC2"/>
    <property type="match status" value="1"/>
</dbReference>
<accession>A0ABU3PU95</accession>
<dbReference type="Proteomes" id="UP001268542">
    <property type="component" value="Unassembled WGS sequence"/>
</dbReference>
<dbReference type="InterPro" id="IPR019151">
    <property type="entry name" value="Proteasome_assmbl_chaperone_2"/>
</dbReference>
<protein>
    <submittedName>
        <fullName evidence="2">PAC2 family protein</fullName>
    </submittedName>
</protein>
<sequence length="310" mass="34154">MDRDRSERLVHVVDDADGEATEPVTLVLALDGFLDAGNAATVAAEHLLEERGPVVATFDVDALFDYRARRPPVSFVRDHYADYEAPRLVVRRQRDAAGRAYLLLVGPEPDIRWEGFARAVREVVERLGVDRVVAMAAVPMAVPHTRPVALTEHANDPALVLGPSAWQGELRVPSSAQALLEIRLGEWGHAMQGVVVHVPHYVAQMSYPRAAISLLEHVGRVADIDIDLASLRESAEQTDAEIAAYLEEHAEVRQVVEGLEQQYDTFHRAQAEGSSLLADDEPLPTGEDIGRQFEQFLAGLDAPEDRDDRA</sequence>
<evidence type="ECO:0000313" key="3">
    <source>
        <dbReference type="Proteomes" id="UP001268542"/>
    </source>
</evidence>
<organism evidence="2 3">
    <name type="scientific">Nocardioides imazamoxiresistens</name>
    <dbReference type="NCBI Taxonomy" id="3231893"/>
    <lineage>
        <taxon>Bacteria</taxon>
        <taxon>Bacillati</taxon>
        <taxon>Actinomycetota</taxon>
        <taxon>Actinomycetes</taxon>
        <taxon>Propionibacteriales</taxon>
        <taxon>Nocardioidaceae</taxon>
        <taxon>Nocardioides</taxon>
    </lineage>
</organism>
<dbReference type="EMBL" id="JAVYII010000002">
    <property type="protein sequence ID" value="MDT9592491.1"/>
    <property type="molecule type" value="Genomic_DNA"/>
</dbReference>
<dbReference type="Gene3D" id="3.40.50.10900">
    <property type="entry name" value="PAC-like subunit"/>
    <property type="match status" value="1"/>
</dbReference>
<evidence type="ECO:0000256" key="1">
    <source>
        <dbReference type="SAM" id="Coils"/>
    </source>
</evidence>
<dbReference type="SUPFAM" id="SSF159659">
    <property type="entry name" value="Cgl1923-like"/>
    <property type="match status" value="1"/>
</dbReference>
<dbReference type="InterPro" id="IPR038389">
    <property type="entry name" value="PSMG2_sf"/>
</dbReference>
<keyword evidence="3" id="KW-1185">Reference proteome</keyword>
<comment type="caution">
    <text evidence="2">The sequence shown here is derived from an EMBL/GenBank/DDBJ whole genome shotgun (WGS) entry which is preliminary data.</text>
</comment>
<keyword evidence="1" id="KW-0175">Coiled coil</keyword>
<dbReference type="PIRSF" id="PIRSF028754">
    <property type="entry name" value="UCP028754"/>
    <property type="match status" value="1"/>
</dbReference>
<dbReference type="RefSeq" id="WP_315731919.1">
    <property type="nucleotide sequence ID" value="NZ_JAVYII010000002.1"/>
</dbReference>
<gene>
    <name evidence="2" type="ORF">RDV89_05395</name>
</gene>
<dbReference type="Gene3D" id="1.10.287.100">
    <property type="match status" value="1"/>
</dbReference>